<gene>
    <name evidence="2" type="ORF">D5018_20845</name>
</gene>
<sequence length="388" mass="44290">MDVQKYSHKINRFKSGGASLIGGVLFLIFAVYMLENGLVSTRILSRLLDKYPDLFGFLEWLNLVFWDILFIFSVVLIDFGVRFLLFKKHKNLEAYVGKDRIVVPNVLTGGNYIIPSYALESVTEKEQSIVLSFHTEDGLKTRDFSKMFFPKPDEFKSALDSVLDNKKQNQSEINEQDLYTVAFKRNEKNQVDLDRKLTILSKLLKSSKDRILTLYSKGEVLIRKHLSLEQAKKLQSATSKYKLELDIISEKEKKLPLQPPMGVILPTLSCVVAATIIPGGYVFWFLAIYYLLAKSNKKFKFDPILGFVALLIEIQAQYIPEATSFDISDFLISASFLATSIYLSLGMKRDIEKISDKPLSTIKTIFFGMIYINYKTNQLLVNNEVGSK</sequence>
<dbReference type="AlphaFoldDB" id="A0A3L8PUP3"/>
<keyword evidence="1" id="KW-0812">Transmembrane</keyword>
<dbReference type="EMBL" id="QZEI01000150">
    <property type="protein sequence ID" value="RLV57762.1"/>
    <property type="molecule type" value="Genomic_DNA"/>
</dbReference>
<comment type="caution">
    <text evidence="2">The sequence shown here is derived from an EMBL/GenBank/DDBJ whole genome shotgun (WGS) entry which is preliminary data.</text>
</comment>
<proteinExistence type="predicted"/>
<dbReference type="Proteomes" id="UP000281474">
    <property type="component" value="Unassembled WGS sequence"/>
</dbReference>
<accession>A0A3L8PUP3</accession>
<protein>
    <submittedName>
        <fullName evidence="2">Uncharacterized protein</fullName>
    </submittedName>
</protein>
<feature type="transmembrane region" description="Helical" evidence="1">
    <location>
        <begin position="263"/>
        <end position="292"/>
    </location>
</feature>
<keyword evidence="1" id="KW-1133">Transmembrane helix</keyword>
<name>A0A3L8PUP3_9GAMM</name>
<evidence type="ECO:0000313" key="3">
    <source>
        <dbReference type="Proteomes" id="UP000281474"/>
    </source>
</evidence>
<keyword evidence="3" id="KW-1185">Reference proteome</keyword>
<keyword evidence="1" id="KW-0472">Membrane</keyword>
<evidence type="ECO:0000256" key="1">
    <source>
        <dbReference type="SAM" id="Phobius"/>
    </source>
</evidence>
<evidence type="ECO:0000313" key="2">
    <source>
        <dbReference type="EMBL" id="RLV57762.1"/>
    </source>
</evidence>
<feature type="transmembrane region" description="Helical" evidence="1">
    <location>
        <begin position="330"/>
        <end position="347"/>
    </location>
</feature>
<feature type="transmembrane region" description="Helical" evidence="1">
    <location>
        <begin position="63"/>
        <end position="85"/>
    </location>
</feature>
<feature type="transmembrane region" description="Helical" evidence="1">
    <location>
        <begin position="20"/>
        <end position="43"/>
    </location>
</feature>
<organism evidence="2 3">
    <name type="scientific">Parashewanella curva</name>
    <dbReference type="NCBI Taxonomy" id="2338552"/>
    <lineage>
        <taxon>Bacteria</taxon>
        <taxon>Pseudomonadati</taxon>
        <taxon>Pseudomonadota</taxon>
        <taxon>Gammaproteobacteria</taxon>
        <taxon>Alteromonadales</taxon>
        <taxon>Shewanellaceae</taxon>
        <taxon>Parashewanella</taxon>
    </lineage>
</organism>
<reference evidence="2 3" key="1">
    <citation type="submission" date="2018-09" db="EMBL/GenBank/DDBJ databases">
        <title>Phylogeny of the Shewanellaceae, and recommendation for two new genera, Pseudoshewanella and Parashewanella.</title>
        <authorList>
            <person name="Wang G."/>
        </authorList>
    </citation>
    <scope>NUCLEOTIDE SEQUENCE [LARGE SCALE GENOMIC DNA]</scope>
    <source>
        <strain evidence="2 3">C51</strain>
    </source>
</reference>
<dbReference type="RefSeq" id="WP_121840897.1">
    <property type="nucleotide sequence ID" value="NZ_ML014899.1"/>
</dbReference>